<feature type="compositionally biased region" description="Polar residues" evidence="8">
    <location>
        <begin position="900"/>
        <end position="916"/>
    </location>
</feature>
<feature type="compositionally biased region" description="Acidic residues" evidence="8">
    <location>
        <begin position="118"/>
        <end position="147"/>
    </location>
</feature>
<feature type="compositionally biased region" description="Basic and acidic residues" evidence="8">
    <location>
        <begin position="34"/>
        <end position="43"/>
    </location>
</feature>
<evidence type="ECO:0000313" key="11">
    <source>
        <dbReference type="Proteomes" id="UP000703269"/>
    </source>
</evidence>
<feature type="compositionally biased region" description="Basic and acidic residues" evidence="8">
    <location>
        <begin position="383"/>
        <end position="395"/>
    </location>
</feature>
<sequence>MARRKRQLLEDDDSDSSAGDDNDFDDTGYDANDPDARAERELFENPYGNKRRRKNGKEDAIYGVFADDDEEEDYKMKRGGRTTKRKEAPKFTTGNAVNLNKETDVDAAMEDAANSSDSDGDAEGVDDAEADDGGEDSAEAMEEDAEGESVSGPSKDQSPAVEEAAEKPRFCGLGLGASRGGLGLGASKGGIGSSKGGIGSSKGGIGSGKSSAAPAFTSFSKGGNTFNLSSVTETPPAASPSPAPQAEPEAERATPETLDMPTSFGRQSRPQRAFVRDGSAGSGAGTPKPVPLSAQERAHFSKISSTFGARMLEKMGWQAGTGLGTAGEGIVTPVESKLRPKGMGLAFKGFREKTEQAKAEARRRGEVVSDDEEEARPRKGRKPKAEQQERSDAWKKPKKSKRKIEHKTYEQIVAEAGQQAPAAGVGQIIDATGATLREVSSLADVSMASWTPTTDPMRLPEIRHNLRLITEACKGDLDGLAREARALEERKKWVEQEDERLRKQVEEEARLIARLQQVHLVVDDIGSQAKEMKSSYEVSLGPFSANFETLVGLYPNEFDRYRLDEIVVAAIAPVVRRMLTQWQPLDDPQAFVSDFRGWRKALKMADPEESAPVQQIQVYGSSTIVSTAVVEKPMTPYESLIWNAWLPKVRSTINNDWSPDDPQPAVRLYEAWSKYLPPFVRDNFFDQLVLPKVHKAVSDWNPRRHKVPLRTLVFPWLPHIGLRLEDVLGDARRKVKSTLRGWAVADGMPEDLQAWKGVFDTGDWDSMLLKYVVPKLGARLRDDFRVNPRQQQMEPLQDVLLWEHLLRPSIFSQLLESEFFPKWLDVLHLWLISPNPSFEEVAQWYSFWKGSFTENVQSMPSVAQGFTRGLQLMNKAIELGPKAATQLPRPDHHAPLATPKASSRQTTPKPRPSRTQEITFRSIVEEYASSHNLLFMPTGRAHEKSRMPLFRVSQTADGKGGLLVYILDDAVWAPDGDEYRAISLENMVLRATKG</sequence>
<evidence type="ECO:0000256" key="2">
    <source>
        <dbReference type="ARBA" id="ARBA00010900"/>
    </source>
</evidence>
<evidence type="ECO:0000256" key="1">
    <source>
        <dbReference type="ARBA" id="ARBA00004123"/>
    </source>
</evidence>
<dbReference type="PROSITE" id="PS50174">
    <property type="entry name" value="G_PATCH"/>
    <property type="match status" value="1"/>
</dbReference>
<feature type="compositionally biased region" description="Basic and acidic residues" evidence="8">
    <location>
        <begin position="356"/>
        <end position="367"/>
    </location>
</feature>
<dbReference type="InterPro" id="IPR022783">
    <property type="entry name" value="GCFC_dom"/>
</dbReference>
<feature type="region of interest" description="Disordered" evidence="8">
    <location>
        <begin position="356"/>
        <end position="404"/>
    </location>
</feature>
<dbReference type="Pfam" id="PF12457">
    <property type="entry name" value="TIP_N"/>
    <property type="match status" value="1"/>
</dbReference>
<dbReference type="GO" id="GO:0000390">
    <property type="term" value="P:spliceosomal complex disassembly"/>
    <property type="evidence" value="ECO:0007669"/>
    <property type="project" value="InterPro"/>
</dbReference>
<evidence type="ECO:0000256" key="6">
    <source>
        <dbReference type="ARBA" id="ARBA00023242"/>
    </source>
</evidence>
<dbReference type="InterPro" id="IPR000467">
    <property type="entry name" value="G_patch_dom"/>
</dbReference>
<dbReference type="InterPro" id="IPR022159">
    <property type="entry name" value="STIP/TFIP11_N"/>
</dbReference>
<gene>
    <name evidence="10" type="ORF">PsYK624_142790</name>
</gene>
<evidence type="ECO:0000256" key="5">
    <source>
        <dbReference type="ARBA" id="ARBA00023187"/>
    </source>
</evidence>
<protein>
    <recommendedName>
        <fullName evidence="9">G-patch domain-containing protein</fullName>
    </recommendedName>
</protein>
<reference evidence="10 11" key="1">
    <citation type="submission" date="2021-08" db="EMBL/GenBank/DDBJ databases">
        <title>Draft Genome Sequence of Phanerochaete sordida strain YK-624.</title>
        <authorList>
            <person name="Mori T."/>
            <person name="Dohra H."/>
            <person name="Suzuki T."/>
            <person name="Kawagishi H."/>
            <person name="Hirai H."/>
        </authorList>
    </citation>
    <scope>NUCLEOTIDE SEQUENCE [LARGE SCALE GENOMIC DNA]</scope>
    <source>
        <strain evidence="10 11">YK-624</strain>
    </source>
</reference>
<feature type="region of interest" description="Disordered" evidence="8">
    <location>
        <begin position="885"/>
        <end position="916"/>
    </location>
</feature>
<feature type="coiled-coil region" evidence="7">
    <location>
        <begin position="477"/>
        <end position="518"/>
    </location>
</feature>
<dbReference type="Pfam" id="PF07842">
    <property type="entry name" value="GCFC"/>
    <property type="match status" value="1"/>
</dbReference>
<proteinExistence type="inferred from homology"/>
<comment type="subcellular location">
    <subcellularLocation>
        <location evidence="1">Nucleus</location>
    </subcellularLocation>
</comment>
<dbReference type="GO" id="GO:0071008">
    <property type="term" value="C:U2-type post-mRNA release spliceosomal complex"/>
    <property type="evidence" value="ECO:0007669"/>
    <property type="project" value="TreeGrafter"/>
</dbReference>
<keyword evidence="3" id="KW-0507">mRNA processing</keyword>
<dbReference type="PANTHER" id="PTHR23329:SF1">
    <property type="entry name" value="TUFTELIN-INTERACTING PROTEIN 11"/>
    <property type="match status" value="1"/>
</dbReference>
<dbReference type="AlphaFoldDB" id="A0A9P3GME7"/>
<dbReference type="InterPro" id="IPR045211">
    <property type="entry name" value="TFP11/STIP/Ntr1"/>
</dbReference>
<comment type="caution">
    <text evidence="10">The sequence shown here is derived from an EMBL/GenBank/DDBJ whole genome shotgun (WGS) entry which is preliminary data.</text>
</comment>
<dbReference type="PANTHER" id="PTHR23329">
    <property type="entry name" value="TUFTELIN-INTERACTING PROTEIN 11-RELATED"/>
    <property type="match status" value="1"/>
</dbReference>
<organism evidence="10 11">
    <name type="scientific">Phanerochaete sordida</name>
    <dbReference type="NCBI Taxonomy" id="48140"/>
    <lineage>
        <taxon>Eukaryota</taxon>
        <taxon>Fungi</taxon>
        <taxon>Dikarya</taxon>
        <taxon>Basidiomycota</taxon>
        <taxon>Agaricomycotina</taxon>
        <taxon>Agaricomycetes</taxon>
        <taxon>Polyporales</taxon>
        <taxon>Phanerochaetaceae</taxon>
        <taxon>Phanerochaete</taxon>
    </lineage>
</organism>
<keyword evidence="6" id="KW-0539">Nucleus</keyword>
<feature type="compositionally biased region" description="Gly residues" evidence="8">
    <location>
        <begin position="173"/>
        <end position="207"/>
    </location>
</feature>
<evidence type="ECO:0000256" key="3">
    <source>
        <dbReference type="ARBA" id="ARBA00022664"/>
    </source>
</evidence>
<keyword evidence="11" id="KW-1185">Reference proteome</keyword>
<evidence type="ECO:0000256" key="4">
    <source>
        <dbReference type="ARBA" id="ARBA00022728"/>
    </source>
</evidence>
<feature type="domain" description="G-patch" evidence="9">
    <location>
        <begin position="304"/>
        <end position="350"/>
    </location>
</feature>
<dbReference type="OrthoDB" id="4822at2759"/>
<feature type="compositionally biased region" description="Polar residues" evidence="8">
    <location>
        <begin position="217"/>
        <end position="228"/>
    </location>
</feature>
<feature type="region of interest" description="Disordered" evidence="8">
    <location>
        <begin position="1"/>
        <end position="297"/>
    </location>
</feature>
<comment type="similarity">
    <text evidence="2">Belongs to the TFP11/STIP family.</text>
</comment>
<dbReference type="SMART" id="SM00443">
    <property type="entry name" value="G_patch"/>
    <property type="match status" value="1"/>
</dbReference>
<dbReference type="Pfam" id="PF01585">
    <property type="entry name" value="G-patch"/>
    <property type="match status" value="1"/>
</dbReference>
<dbReference type="EMBL" id="BPQB01000081">
    <property type="protein sequence ID" value="GJE98057.1"/>
    <property type="molecule type" value="Genomic_DNA"/>
</dbReference>
<evidence type="ECO:0000259" key="9">
    <source>
        <dbReference type="PROSITE" id="PS50174"/>
    </source>
</evidence>
<feature type="compositionally biased region" description="Acidic residues" evidence="8">
    <location>
        <begin position="10"/>
        <end position="28"/>
    </location>
</feature>
<evidence type="ECO:0000256" key="8">
    <source>
        <dbReference type="SAM" id="MobiDB-lite"/>
    </source>
</evidence>
<dbReference type="Proteomes" id="UP000703269">
    <property type="component" value="Unassembled WGS sequence"/>
</dbReference>
<name>A0A9P3GME7_9APHY</name>
<dbReference type="GO" id="GO:0003676">
    <property type="term" value="F:nucleic acid binding"/>
    <property type="evidence" value="ECO:0007669"/>
    <property type="project" value="InterPro"/>
</dbReference>
<evidence type="ECO:0000313" key="10">
    <source>
        <dbReference type="EMBL" id="GJE98057.1"/>
    </source>
</evidence>
<accession>A0A9P3GME7</accession>
<keyword evidence="4" id="KW-0747">Spliceosome</keyword>
<keyword evidence="7" id="KW-0175">Coiled coil</keyword>
<evidence type="ECO:0000256" key="7">
    <source>
        <dbReference type="SAM" id="Coils"/>
    </source>
</evidence>
<keyword evidence="5" id="KW-0508">mRNA splicing</keyword>